<dbReference type="GO" id="GO:0006261">
    <property type="term" value="P:DNA-templated DNA replication"/>
    <property type="evidence" value="ECO:0007669"/>
    <property type="project" value="InterPro"/>
</dbReference>
<name>A0A8H9L6F7_9MICO</name>
<dbReference type="GO" id="GO:0003677">
    <property type="term" value="F:DNA binding"/>
    <property type="evidence" value="ECO:0007669"/>
    <property type="project" value="InterPro"/>
</dbReference>
<keyword evidence="7" id="KW-1185">Reference proteome</keyword>
<dbReference type="InterPro" id="IPR043502">
    <property type="entry name" value="DNA/RNA_pol_sf"/>
</dbReference>
<dbReference type="CDD" id="cd06444">
    <property type="entry name" value="DNA_pol_A"/>
    <property type="match status" value="1"/>
</dbReference>
<organism evidence="6 7">
    <name type="scientific">Promicromonospora citrea</name>
    <dbReference type="NCBI Taxonomy" id="43677"/>
    <lineage>
        <taxon>Bacteria</taxon>
        <taxon>Bacillati</taxon>
        <taxon>Actinomycetota</taxon>
        <taxon>Actinomycetes</taxon>
        <taxon>Micrococcales</taxon>
        <taxon>Promicromonosporaceae</taxon>
        <taxon>Promicromonospora</taxon>
    </lineage>
</organism>
<dbReference type="GO" id="GO:0006302">
    <property type="term" value="P:double-strand break repair"/>
    <property type="evidence" value="ECO:0007669"/>
    <property type="project" value="TreeGrafter"/>
</dbReference>
<sequence>MHTVVTGESSGVGLRPVSDAGAPDGPAHVVEEAALPLEVASTADGSVRWTWDDTNNWYPSLLAAGVRVDRSHDLRLAHAILRTSALTRRTALAEAGPTAWDRLVPTPPPGGPTAVALSRPERYPGAEPLFELDVVPRRGSAGPSARAGLDASTDRPVRPGSSGSPGGGAGTGDRAGADAPGLVPQTPADPLTGPTGFDGPASPDASSDPLDPVTELVSQLTAVKDSTDPGRLRLLLAAESAGALAAAEMHHAGLPWRGDIHDQVLTEALGPRPRPGARPAKLEALAERIRSALDAPPSLNPDSHVDLLRAMEYAGVGARSLRKWELEKLDHPVIAPLLEYKSLYRLYTANGWNWLDTWAPDGRFRMEYVVGGVVTGRWASTGGGALQLPHSVRRAVVADPGWTFVVADAAQLEPRVLAALARDERMAAAGRSKDGENTDMYAGIVAAGAVDTREHAKVGMLGAMYGGTTGVSAQVLPRLARAFPQAIDLVERAARAGERGEVVTTRLGRSSPPPDASWATVQASAFDEDAGADAQSRARSQTRSWGRFTRNFVVQGTAAEWALCWIASIRRRLWALGVVGEGPAGLAPAPFDRRPHLVFFLHDEIVVHAPASVADQVAHEVRDAADEAGRLLFGDFPVDFPLSVAVTESYAEAKG</sequence>
<comment type="caution">
    <text evidence="6">The sequence shown here is derived from an EMBL/GenBank/DDBJ whole genome shotgun (WGS) entry which is preliminary data.</text>
</comment>
<dbReference type="PRINTS" id="PR00868">
    <property type="entry name" value="DNAPOLI"/>
</dbReference>
<protein>
    <recommendedName>
        <fullName evidence="1">DNA-directed DNA polymerase</fullName>
        <ecNumber evidence="1">2.7.7.7</ecNumber>
    </recommendedName>
</protein>
<dbReference type="EC" id="2.7.7.7" evidence="1"/>
<keyword evidence="2" id="KW-0235">DNA replication</keyword>
<feature type="compositionally biased region" description="Gly residues" evidence="4">
    <location>
        <begin position="163"/>
        <end position="173"/>
    </location>
</feature>
<dbReference type="GO" id="GO:0003887">
    <property type="term" value="F:DNA-directed DNA polymerase activity"/>
    <property type="evidence" value="ECO:0007669"/>
    <property type="project" value="UniProtKB-EC"/>
</dbReference>
<evidence type="ECO:0000256" key="1">
    <source>
        <dbReference type="ARBA" id="ARBA00012417"/>
    </source>
</evidence>
<dbReference type="RefSeq" id="WP_171103088.1">
    <property type="nucleotide sequence ID" value="NZ_BMPT01000022.1"/>
</dbReference>
<dbReference type="SMART" id="SM00482">
    <property type="entry name" value="POLAc"/>
    <property type="match status" value="1"/>
</dbReference>
<dbReference type="SUPFAM" id="SSF56672">
    <property type="entry name" value="DNA/RNA polymerases"/>
    <property type="match status" value="1"/>
</dbReference>
<evidence type="ECO:0000256" key="2">
    <source>
        <dbReference type="ARBA" id="ARBA00022705"/>
    </source>
</evidence>
<reference evidence="6" key="2">
    <citation type="submission" date="2020-09" db="EMBL/GenBank/DDBJ databases">
        <authorList>
            <person name="Sun Q."/>
            <person name="Ohkuma M."/>
        </authorList>
    </citation>
    <scope>NUCLEOTIDE SEQUENCE</scope>
    <source>
        <strain evidence="6">JCM 3051</strain>
    </source>
</reference>
<dbReference type="InterPro" id="IPR001098">
    <property type="entry name" value="DNA-dir_DNA_pol_A_palm_dom"/>
</dbReference>
<evidence type="ECO:0000313" key="7">
    <source>
        <dbReference type="Proteomes" id="UP000655589"/>
    </source>
</evidence>
<dbReference type="NCBIfam" id="NF011538">
    <property type="entry name" value="PRK14975.1-1"/>
    <property type="match status" value="1"/>
</dbReference>
<dbReference type="Gene3D" id="1.10.150.20">
    <property type="entry name" value="5' to 3' exonuclease, C-terminal subdomain"/>
    <property type="match status" value="1"/>
</dbReference>
<comment type="catalytic activity">
    <reaction evidence="3">
        <text>DNA(n) + a 2'-deoxyribonucleoside 5'-triphosphate = DNA(n+1) + diphosphate</text>
        <dbReference type="Rhea" id="RHEA:22508"/>
        <dbReference type="Rhea" id="RHEA-COMP:17339"/>
        <dbReference type="Rhea" id="RHEA-COMP:17340"/>
        <dbReference type="ChEBI" id="CHEBI:33019"/>
        <dbReference type="ChEBI" id="CHEBI:61560"/>
        <dbReference type="ChEBI" id="CHEBI:173112"/>
        <dbReference type="EC" id="2.7.7.7"/>
    </reaction>
</comment>
<feature type="region of interest" description="Disordered" evidence="4">
    <location>
        <begin position="1"/>
        <end position="25"/>
    </location>
</feature>
<dbReference type="PANTHER" id="PTHR10133:SF27">
    <property type="entry name" value="DNA POLYMERASE NU"/>
    <property type="match status" value="1"/>
</dbReference>
<evidence type="ECO:0000256" key="4">
    <source>
        <dbReference type="SAM" id="MobiDB-lite"/>
    </source>
</evidence>
<dbReference type="PANTHER" id="PTHR10133">
    <property type="entry name" value="DNA POLYMERASE I"/>
    <property type="match status" value="1"/>
</dbReference>
<proteinExistence type="predicted"/>
<reference evidence="6" key="1">
    <citation type="journal article" date="2014" name="Int. J. Syst. Evol. Microbiol.">
        <title>Complete genome sequence of Corynebacterium casei LMG S-19264T (=DSM 44701T), isolated from a smear-ripened cheese.</title>
        <authorList>
            <consortium name="US DOE Joint Genome Institute (JGI-PGF)"/>
            <person name="Walter F."/>
            <person name="Albersmeier A."/>
            <person name="Kalinowski J."/>
            <person name="Ruckert C."/>
        </authorList>
    </citation>
    <scope>NUCLEOTIDE SEQUENCE</scope>
    <source>
        <strain evidence="6">JCM 3051</strain>
    </source>
</reference>
<dbReference type="AlphaFoldDB" id="A0A8H9L6F7"/>
<feature type="domain" description="DNA-directed DNA polymerase family A palm" evidence="5">
    <location>
        <begin position="389"/>
        <end position="613"/>
    </location>
</feature>
<accession>A0A8H9L6F7</accession>
<feature type="region of interest" description="Disordered" evidence="4">
    <location>
        <begin position="98"/>
        <end position="211"/>
    </location>
</feature>
<evidence type="ECO:0000259" key="5">
    <source>
        <dbReference type="SMART" id="SM00482"/>
    </source>
</evidence>
<dbReference type="EMBL" id="BMPT01000022">
    <property type="protein sequence ID" value="GGM40980.1"/>
    <property type="molecule type" value="Genomic_DNA"/>
</dbReference>
<dbReference type="Proteomes" id="UP000655589">
    <property type="component" value="Unassembled WGS sequence"/>
</dbReference>
<evidence type="ECO:0000256" key="3">
    <source>
        <dbReference type="ARBA" id="ARBA00049244"/>
    </source>
</evidence>
<evidence type="ECO:0000313" key="6">
    <source>
        <dbReference type="EMBL" id="GGM40980.1"/>
    </source>
</evidence>
<gene>
    <name evidence="6" type="ORF">GCM10010102_40590</name>
</gene>
<dbReference type="Pfam" id="PF00476">
    <property type="entry name" value="DNA_pol_A"/>
    <property type="match status" value="1"/>
</dbReference>
<dbReference type="Gene3D" id="3.30.70.370">
    <property type="match status" value="1"/>
</dbReference>
<dbReference type="InterPro" id="IPR002298">
    <property type="entry name" value="DNA_polymerase_A"/>
</dbReference>